<comment type="catalytic activity">
    <reaction evidence="9">
        <text>L-ectoine + 2-oxoglutarate + O2 = 5-hydroxyectoine + succinate + CO2</text>
        <dbReference type="Rhea" id="RHEA:45740"/>
        <dbReference type="ChEBI" id="CHEBI:15379"/>
        <dbReference type="ChEBI" id="CHEBI:16526"/>
        <dbReference type="ChEBI" id="CHEBI:16810"/>
        <dbReference type="ChEBI" id="CHEBI:30031"/>
        <dbReference type="ChEBI" id="CHEBI:58515"/>
        <dbReference type="ChEBI" id="CHEBI:85413"/>
        <dbReference type="EC" id="1.14.11.55"/>
    </reaction>
</comment>
<comment type="function">
    <text evidence="2">Involved in the biosynthesis of 5-hydroxyectoine, called compatible solute, which helps organisms to survive extreme osmotic stress by acting as a highly soluble organic osmolyte. Catalyzes the 2-oxoglutarate-dependent selective hydroxylation of L-ectoine to yield (4S,5S)-5-hydroxyectoine.</text>
</comment>
<dbReference type="InterPro" id="IPR012774">
    <property type="entry name" value="EctD"/>
</dbReference>
<evidence type="ECO:0000313" key="12">
    <source>
        <dbReference type="Proteomes" id="UP000294737"/>
    </source>
</evidence>
<evidence type="ECO:0000256" key="8">
    <source>
        <dbReference type="ARBA" id="ARBA00023004"/>
    </source>
</evidence>
<keyword evidence="5" id="KW-0479">Metal-binding</keyword>
<organism evidence="11 12">
    <name type="scientific">Herminiimonas fonticola</name>
    <dbReference type="NCBI Taxonomy" id="303380"/>
    <lineage>
        <taxon>Bacteria</taxon>
        <taxon>Pseudomonadati</taxon>
        <taxon>Pseudomonadota</taxon>
        <taxon>Betaproteobacteria</taxon>
        <taxon>Burkholderiales</taxon>
        <taxon>Oxalobacteraceae</taxon>
        <taxon>Herminiimonas</taxon>
    </lineage>
</organism>
<dbReference type="PANTHER" id="PTHR20883:SF48">
    <property type="entry name" value="ECTOINE DIOXYGENASE"/>
    <property type="match status" value="1"/>
</dbReference>
<gene>
    <name evidence="11" type="ORF">EV677_0301</name>
</gene>
<dbReference type="EMBL" id="SNWF01000004">
    <property type="protein sequence ID" value="TDN93771.1"/>
    <property type="molecule type" value="Genomic_DNA"/>
</dbReference>
<keyword evidence="12" id="KW-1185">Reference proteome</keyword>
<evidence type="ECO:0000256" key="3">
    <source>
        <dbReference type="ARBA" id="ARBA00007851"/>
    </source>
</evidence>
<keyword evidence="8" id="KW-0408">Iron</keyword>
<evidence type="ECO:0000256" key="5">
    <source>
        <dbReference type="ARBA" id="ARBA00022723"/>
    </source>
</evidence>
<protein>
    <recommendedName>
        <fullName evidence="10">Ectoine hydroxylase</fullName>
        <ecNumber evidence="10">1.14.11.55</ecNumber>
    </recommendedName>
</protein>
<dbReference type="Gene3D" id="2.60.120.620">
    <property type="entry name" value="q2cbj1_9rhob like domain"/>
    <property type="match status" value="1"/>
</dbReference>
<comment type="subunit">
    <text evidence="4">Homodimer.</text>
</comment>
<evidence type="ECO:0000313" key="11">
    <source>
        <dbReference type="EMBL" id="TDN93771.1"/>
    </source>
</evidence>
<keyword evidence="6" id="KW-0223">Dioxygenase</keyword>
<dbReference type="PANTHER" id="PTHR20883">
    <property type="entry name" value="PHYTANOYL-COA DIOXYGENASE DOMAIN CONTAINING 1"/>
    <property type="match status" value="1"/>
</dbReference>
<name>A0A4R6GFU4_9BURK</name>
<dbReference type="SUPFAM" id="SSF51197">
    <property type="entry name" value="Clavaminate synthase-like"/>
    <property type="match status" value="1"/>
</dbReference>
<evidence type="ECO:0000256" key="7">
    <source>
        <dbReference type="ARBA" id="ARBA00023002"/>
    </source>
</evidence>
<keyword evidence="7" id="KW-0560">Oxidoreductase</keyword>
<dbReference type="GO" id="GO:0005506">
    <property type="term" value="F:iron ion binding"/>
    <property type="evidence" value="ECO:0007669"/>
    <property type="project" value="UniProtKB-ARBA"/>
</dbReference>
<evidence type="ECO:0000256" key="9">
    <source>
        <dbReference type="ARBA" id="ARBA00049228"/>
    </source>
</evidence>
<reference evidence="11 12" key="1">
    <citation type="submission" date="2019-03" db="EMBL/GenBank/DDBJ databases">
        <title>Genomic Encyclopedia of Type Strains, Phase IV (KMG-IV): sequencing the most valuable type-strain genomes for metagenomic binning, comparative biology and taxonomic classification.</title>
        <authorList>
            <person name="Goeker M."/>
        </authorList>
    </citation>
    <scope>NUCLEOTIDE SEQUENCE [LARGE SCALE GENOMIC DNA]</scope>
    <source>
        <strain evidence="11 12">DSM 18555</strain>
    </source>
</reference>
<accession>A0A4R6GFU4</accession>
<evidence type="ECO:0000256" key="10">
    <source>
        <dbReference type="NCBIfam" id="TIGR02408"/>
    </source>
</evidence>
<dbReference type="GO" id="GO:0016706">
    <property type="term" value="F:2-oxoglutarate-dependent dioxygenase activity"/>
    <property type="evidence" value="ECO:0007669"/>
    <property type="project" value="InterPro"/>
</dbReference>
<proteinExistence type="inferred from homology"/>
<sequence>MLSQDAYPTRTQNSAAILARHDPVVYEPAAQAKRDTRLTTAQRVSYEQNGFLLMPELFNQDEVTYLFDAMQGMREEFTHAGRKEVIAEPGSGEVRSIFNVHRLNEIFSNLVRDPRVLNVAREILGSDVYIHQSRINYKPGFTGREFYWHSDFETWHSEDGMPAMRALSCSILLTDNSDCNGPLMLIPGSHHHYVSCMGETPNENYKTSLKKQDVGVPDQILLRYLADMGGIKSCAGKAGSVVFFDCNTMHGSNGNITPYPRSNVFFVYNSIANQLESPKGGLTPRPEFVAAREGIAPLSSQELVTD</sequence>
<dbReference type="OrthoDB" id="9791262at2"/>
<dbReference type="AlphaFoldDB" id="A0A4R6GFU4"/>
<comment type="similarity">
    <text evidence="3">Belongs to the PhyH family. EctD subfamily.</text>
</comment>
<dbReference type="InterPro" id="IPR008775">
    <property type="entry name" value="Phytyl_CoA_dOase-like"/>
</dbReference>
<dbReference type="EC" id="1.14.11.55" evidence="10"/>
<comment type="cofactor">
    <cofactor evidence="1">
        <name>Fe(2+)</name>
        <dbReference type="ChEBI" id="CHEBI:29033"/>
    </cofactor>
</comment>
<dbReference type="Proteomes" id="UP000294737">
    <property type="component" value="Unassembled WGS sequence"/>
</dbReference>
<dbReference type="Pfam" id="PF05721">
    <property type="entry name" value="PhyH"/>
    <property type="match status" value="1"/>
</dbReference>
<evidence type="ECO:0000256" key="4">
    <source>
        <dbReference type="ARBA" id="ARBA00011738"/>
    </source>
</evidence>
<evidence type="ECO:0000256" key="2">
    <source>
        <dbReference type="ARBA" id="ARBA00004063"/>
    </source>
</evidence>
<comment type="caution">
    <text evidence="11">The sequence shown here is derived from an EMBL/GenBank/DDBJ whole genome shotgun (WGS) entry which is preliminary data.</text>
</comment>
<evidence type="ECO:0000256" key="1">
    <source>
        <dbReference type="ARBA" id="ARBA00001954"/>
    </source>
</evidence>
<evidence type="ECO:0000256" key="6">
    <source>
        <dbReference type="ARBA" id="ARBA00022964"/>
    </source>
</evidence>
<dbReference type="NCBIfam" id="TIGR02408">
    <property type="entry name" value="ectoine_ThpD"/>
    <property type="match status" value="1"/>
</dbReference>